<dbReference type="PROSITE" id="PS51257">
    <property type="entry name" value="PROKAR_LIPOPROTEIN"/>
    <property type="match status" value="1"/>
</dbReference>
<gene>
    <name evidence="7" type="ORF">C8E99_2744</name>
</gene>
<keyword evidence="3 5" id="KW-0732">Signal</keyword>
<evidence type="ECO:0000256" key="2">
    <source>
        <dbReference type="ARBA" id="ARBA00010742"/>
    </source>
</evidence>
<feature type="region of interest" description="Disordered" evidence="4">
    <location>
        <begin position="26"/>
        <end position="45"/>
    </location>
</feature>
<feature type="signal peptide" evidence="5">
    <location>
        <begin position="1"/>
        <end position="20"/>
    </location>
</feature>
<evidence type="ECO:0000256" key="1">
    <source>
        <dbReference type="ARBA" id="ARBA00004418"/>
    </source>
</evidence>
<dbReference type="PANTHER" id="PTHR30024:SF47">
    <property type="entry name" value="TAURINE-BINDING PERIPLASMIC PROTEIN"/>
    <property type="match status" value="1"/>
</dbReference>
<comment type="subcellular location">
    <subcellularLocation>
        <location evidence="1">Periplasm</location>
    </subcellularLocation>
</comment>
<evidence type="ECO:0000256" key="5">
    <source>
        <dbReference type="SAM" id="SignalP"/>
    </source>
</evidence>
<protein>
    <submittedName>
        <fullName evidence="7">NitT/TauT family transport system substrate-binding protein</fullName>
    </submittedName>
</protein>
<comment type="similarity">
    <text evidence="2">Belongs to the bacterial solute-binding protein SsuA/TauA family.</text>
</comment>
<organism evidence="7 8">
    <name type="scientific">Citricoccus muralis</name>
    <dbReference type="NCBI Taxonomy" id="169134"/>
    <lineage>
        <taxon>Bacteria</taxon>
        <taxon>Bacillati</taxon>
        <taxon>Actinomycetota</taxon>
        <taxon>Actinomycetes</taxon>
        <taxon>Micrococcales</taxon>
        <taxon>Micrococcaceae</taxon>
        <taxon>Citricoccus</taxon>
    </lineage>
</organism>
<dbReference type="AlphaFoldDB" id="A0A3D9LET5"/>
<dbReference type="EMBL" id="QREH01000001">
    <property type="protein sequence ID" value="REE04888.1"/>
    <property type="molecule type" value="Genomic_DNA"/>
</dbReference>
<dbReference type="Pfam" id="PF09084">
    <property type="entry name" value="NMT1"/>
    <property type="match status" value="1"/>
</dbReference>
<dbReference type="Proteomes" id="UP000256727">
    <property type="component" value="Unassembled WGS sequence"/>
</dbReference>
<accession>A0A3D9LET5</accession>
<dbReference type="Gene3D" id="3.40.190.10">
    <property type="entry name" value="Periplasmic binding protein-like II"/>
    <property type="match status" value="2"/>
</dbReference>
<keyword evidence="8" id="KW-1185">Reference proteome</keyword>
<evidence type="ECO:0000313" key="8">
    <source>
        <dbReference type="Proteomes" id="UP000256727"/>
    </source>
</evidence>
<name>A0A3D9LET5_9MICC</name>
<reference evidence="7 8" key="1">
    <citation type="submission" date="2018-07" db="EMBL/GenBank/DDBJ databases">
        <title>Sequencing the genomes of 1000 actinobacteria strains.</title>
        <authorList>
            <person name="Klenk H.-P."/>
        </authorList>
    </citation>
    <scope>NUCLEOTIDE SEQUENCE [LARGE SCALE GENOMIC DNA]</scope>
    <source>
        <strain evidence="7 8">DSM 14442</strain>
    </source>
</reference>
<feature type="domain" description="SsuA/THI5-like" evidence="6">
    <location>
        <begin position="64"/>
        <end position="276"/>
    </location>
</feature>
<evidence type="ECO:0000256" key="3">
    <source>
        <dbReference type="ARBA" id="ARBA00022729"/>
    </source>
</evidence>
<feature type="chain" id="PRO_5039252307" evidence="5">
    <location>
        <begin position="21"/>
        <end position="335"/>
    </location>
</feature>
<dbReference type="OrthoDB" id="5174711at2"/>
<dbReference type="SUPFAM" id="SSF53850">
    <property type="entry name" value="Periplasmic binding protein-like II"/>
    <property type="match status" value="1"/>
</dbReference>
<dbReference type="RefSeq" id="WP_115932752.1">
    <property type="nucleotide sequence ID" value="NZ_QREH01000001.1"/>
</dbReference>
<proteinExistence type="inferred from homology"/>
<dbReference type="PANTHER" id="PTHR30024">
    <property type="entry name" value="ALIPHATIC SULFONATES-BINDING PROTEIN-RELATED"/>
    <property type="match status" value="1"/>
</dbReference>
<comment type="caution">
    <text evidence="7">The sequence shown here is derived from an EMBL/GenBank/DDBJ whole genome shotgun (WGS) entry which is preliminary data.</text>
</comment>
<dbReference type="InterPro" id="IPR015168">
    <property type="entry name" value="SsuA/THI5"/>
</dbReference>
<evidence type="ECO:0000256" key="4">
    <source>
        <dbReference type="SAM" id="MobiDB-lite"/>
    </source>
</evidence>
<sequence length="335" mass="34540">MNKKFASLMATAAVAGLALTGCGSGSPTGEGGGSTSAGASEGGAASGELTPVTVGVLPIAPSVGVQYGIENGIFEEHGFEVELSTQNAGAAMLPAVSNQQITFGVGNPLSVMTAVDQGLDMRIAAGYSNSLAEGDDIAGVVTRADSGIEGYADLEGKVTSVNALRTLGDLTIMNDAEEAGADPEALDFSEMPFPDMPAQLEQGNVDAIWVPEPFLSNVLADDANSLVGYSFQDAIPGMPTMVTFTSGAYAEENPEVVAEFAAAMTEALAASEEDPEGTRALLPEFIDLPEEVAQNLKMEELSGEIRTDQLNKTAELAVKYGFIDEAPDPASLYIQ</sequence>
<dbReference type="GO" id="GO:0042597">
    <property type="term" value="C:periplasmic space"/>
    <property type="evidence" value="ECO:0007669"/>
    <property type="project" value="UniProtKB-SubCell"/>
</dbReference>
<evidence type="ECO:0000313" key="7">
    <source>
        <dbReference type="EMBL" id="REE04888.1"/>
    </source>
</evidence>
<evidence type="ECO:0000259" key="6">
    <source>
        <dbReference type="Pfam" id="PF09084"/>
    </source>
</evidence>